<dbReference type="PANTHER" id="PTHR33645">
    <property type="entry name" value="AMINOPEPTIDASE (DUF3754)"/>
    <property type="match status" value="1"/>
</dbReference>
<dbReference type="Proteomes" id="UP001430700">
    <property type="component" value="Unassembled WGS sequence"/>
</dbReference>
<reference evidence="2" key="1">
    <citation type="submission" date="2021-11" db="EMBL/GenBank/DDBJ databases">
        <title>Description of novel Flavobacterium species.</title>
        <authorList>
            <person name="Saticioglu I.B."/>
            <person name="Ay H."/>
            <person name="Altun S."/>
            <person name="Duman M."/>
        </authorList>
    </citation>
    <scope>NUCLEOTIDE SEQUENCE</scope>
    <source>
        <strain evidence="2">F-126</strain>
    </source>
</reference>
<sequence length="416" mass="48494">MTREHYIPFNKEFLLEQQLTVFAKDSKKTDDFRKLFDIIEHYFHYEAFNLNRNLKQNYALFDPDLSLKERENFIGKSDFNVFKKTLLTVLEQGNYRRIDQETLDKAFEDSDLIGLKLSIDFNAYKDYELYVRGHHKAKEKMRKYFFWKKEIEIEYYDRVLIYLHYSEADYIKEKKVKLGKMPIEPGSVALKIFKRVPKNDLETIFPNAIPRMSTKDKLLFWVPGIGGGISLLSTTVIPALIGMYAAYQSGEAIDLLNSKASLNQGLIALGILSLYLFRQYSNFVNKRIKYSKILSDSLYFKNLGNNSGAFYSLLNSSEEEVLKETILAYTFLYKTEYPITAEELDNQIESWFTTTLNANLDFDVQDALLKLKTMGLAVESNGKWSVIPLDEALVTVDSLWDNVFDYNQKIEVSEYI</sequence>
<dbReference type="EMBL" id="JAJJMN010000001">
    <property type="protein sequence ID" value="MCC9018616.1"/>
    <property type="molecule type" value="Genomic_DNA"/>
</dbReference>
<protein>
    <submittedName>
        <fullName evidence="2">DUF3754 domain-containing protein</fullName>
    </submittedName>
</protein>
<organism evidence="2 3">
    <name type="scientific">Flavobacterium lipolyticum</name>
    <dbReference type="NCBI Taxonomy" id="2893754"/>
    <lineage>
        <taxon>Bacteria</taxon>
        <taxon>Pseudomonadati</taxon>
        <taxon>Bacteroidota</taxon>
        <taxon>Flavobacteriia</taxon>
        <taxon>Flavobacteriales</taxon>
        <taxon>Flavobacteriaceae</taxon>
        <taxon>Flavobacterium</taxon>
    </lineage>
</organism>
<comment type="caution">
    <text evidence="2">The sequence shown here is derived from an EMBL/GenBank/DDBJ whole genome shotgun (WGS) entry which is preliminary data.</text>
</comment>
<keyword evidence="1" id="KW-0812">Transmembrane</keyword>
<keyword evidence="1" id="KW-1133">Transmembrane helix</keyword>
<feature type="transmembrane region" description="Helical" evidence="1">
    <location>
        <begin position="261"/>
        <end position="277"/>
    </location>
</feature>
<dbReference type="Pfam" id="PF12576">
    <property type="entry name" value="DUF3754"/>
    <property type="match status" value="1"/>
</dbReference>
<accession>A0ABS8M190</accession>
<proteinExistence type="predicted"/>
<gene>
    <name evidence="2" type="ORF">LNQ34_12615</name>
</gene>
<evidence type="ECO:0000313" key="3">
    <source>
        <dbReference type="Proteomes" id="UP001430700"/>
    </source>
</evidence>
<evidence type="ECO:0000256" key="1">
    <source>
        <dbReference type="SAM" id="Phobius"/>
    </source>
</evidence>
<dbReference type="PANTHER" id="PTHR33645:SF11">
    <property type="entry name" value="AMINOPEPTIDASE (DUF3754)"/>
    <property type="match status" value="1"/>
</dbReference>
<dbReference type="InterPro" id="IPR022227">
    <property type="entry name" value="DUF3754"/>
</dbReference>
<dbReference type="RefSeq" id="WP_230000010.1">
    <property type="nucleotide sequence ID" value="NZ_JAJJMN010000001.1"/>
</dbReference>
<feature type="transmembrane region" description="Helical" evidence="1">
    <location>
        <begin position="218"/>
        <end position="241"/>
    </location>
</feature>
<evidence type="ECO:0000313" key="2">
    <source>
        <dbReference type="EMBL" id="MCC9018616.1"/>
    </source>
</evidence>
<keyword evidence="3" id="KW-1185">Reference proteome</keyword>
<name>A0ABS8M190_9FLAO</name>
<keyword evidence="1" id="KW-0472">Membrane</keyword>